<dbReference type="InterPro" id="IPR016181">
    <property type="entry name" value="Acyl_CoA_acyltransferase"/>
</dbReference>
<feature type="domain" description="N-acetyltransferase" evidence="3">
    <location>
        <begin position="10"/>
        <end position="167"/>
    </location>
</feature>
<proteinExistence type="predicted"/>
<accession>A0ABX1VM86</accession>
<keyword evidence="2" id="KW-0012">Acyltransferase</keyword>
<dbReference type="InterPro" id="IPR000182">
    <property type="entry name" value="GNAT_dom"/>
</dbReference>
<dbReference type="EMBL" id="JAAOXG010000013">
    <property type="protein sequence ID" value="NNJ29485.1"/>
    <property type="molecule type" value="Genomic_DNA"/>
</dbReference>
<dbReference type="PANTHER" id="PTHR43072">
    <property type="entry name" value="N-ACETYLTRANSFERASE"/>
    <property type="match status" value="1"/>
</dbReference>
<evidence type="ECO:0000313" key="5">
    <source>
        <dbReference type="Proteomes" id="UP000539052"/>
    </source>
</evidence>
<dbReference type="Gene3D" id="3.40.630.30">
    <property type="match status" value="1"/>
</dbReference>
<reference evidence="4 5" key="1">
    <citation type="submission" date="2020-03" db="EMBL/GenBank/DDBJ databases">
        <title>Genome Sequence of industrial isolate, B5A.</title>
        <authorList>
            <person name="Sharma S."/>
            <person name="Patil P.B."/>
            <person name="Korpole S."/>
        </authorList>
    </citation>
    <scope>NUCLEOTIDE SEQUENCE [LARGE SCALE GENOMIC DNA]</scope>
    <source>
        <strain evidence="4 5">PI-S10-B5A</strain>
    </source>
</reference>
<keyword evidence="5" id="KW-1185">Reference proteome</keyword>
<keyword evidence="1" id="KW-0808">Transferase</keyword>
<evidence type="ECO:0000256" key="2">
    <source>
        <dbReference type="ARBA" id="ARBA00023315"/>
    </source>
</evidence>
<protein>
    <submittedName>
        <fullName evidence="4">N-acetyltransferase</fullName>
    </submittedName>
</protein>
<dbReference type="CDD" id="cd04301">
    <property type="entry name" value="NAT_SF"/>
    <property type="match status" value="1"/>
</dbReference>
<comment type="caution">
    <text evidence="4">The sequence shown here is derived from an EMBL/GenBank/DDBJ whole genome shotgun (WGS) entry which is preliminary data.</text>
</comment>
<name>A0ABX1VM86_9FIRM</name>
<evidence type="ECO:0000256" key="1">
    <source>
        <dbReference type="ARBA" id="ARBA00022679"/>
    </source>
</evidence>
<dbReference type="PANTHER" id="PTHR43072:SF23">
    <property type="entry name" value="UPF0039 PROTEIN C11D3.02C"/>
    <property type="match status" value="1"/>
</dbReference>
<dbReference type="Pfam" id="PF00583">
    <property type="entry name" value="Acetyltransf_1"/>
    <property type="match status" value="1"/>
</dbReference>
<sequence>MVKEEQVMDYIIDEMKATDWPQAAEIYMEGIRTKIATFQSEAPDWEDWDRSHCSACRLTARRGDTILGWAALSPVSGRCVYSGVAEVSIYMGTSYQGQKVGTALLEELIRLSEENGYWTLQSGIIRENAASLNLHKKCGFREIGYRERLGKMDNGKWHDVVLVERRSKVAG</sequence>
<dbReference type="RefSeq" id="WP_170820752.1">
    <property type="nucleotide sequence ID" value="NZ_JAAOXG010000013.1"/>
</dbReference>
<evidence type="ECO:0000313" key="4">
    <source>
        <dbReference type="EMBL" id="NNJ29485.1"/>
    </source>
</evidence>
<dbReference type="PROSITE" id="PS51186">
    <property type="entry name" value="GNAT"/>
    <property type="match status" value="1"/>
</dbReference>
<dbReference type="SUPFAM" id="SSF55729">
    <property type="entry name" value="Acyl-CoA N-acyltransferases (Nat)"/>
    <property type="match status" value="1"/>
</dbReference>
<dbReference type="Proteomes" id="UP000539052">
    <property type="component" value="Unassembled WGS sequence"/>
</dbReference>
<gene>
    <name evidence="4" type="ORF">G9470_06660</name>
</gene>
<evidence type="ECO:0000259" key="3">
    <source>
        <dbReference type="PROSITE" id="PS51186"/>
    </source>
</evidence>
<organism evidence="4 5">
    <name type="scientific">Lacrimispora defluvii</name>
    <dbReference type="NCBI Taxonomy" id="2719233"/>
    <lineage>
        <taxon>Bacteria</taxon>
        <taxon>Bacillati</taxon>
        <taxon>Bacillota</taxon>
        <taxon>Clostridia</taxon>
        <taxon>Lachnospirales</taxon>
        <taxon>Lachnospiraceae</taxon>
        <taxon>Lacrimispora</taxon>
    </lineage>
</organism>